<dbReference type="EMBL" id="JACCFW010000001">
    <property type="protein sequence ID" value="NYJ74911.1"/>
    <property type="molecule type" value="Genomic_DNA"/>
</dbReference>
<protein>
    <submittedName>
        <fullName evidence="6">DNA-binding transcriptional LysR family regulator</fullName>
    </submittedName>
</protein>
<dbReference type="Gene3D" id="1.10.10.10">
    <property type="entry name" value="Winged helix-like DNA-binding domain superfamily/Winged helix DNA-binding domain"/>
    <property type="match status" value="1"/>
</dbReference>
<dbReference type="InterPro" id="IPR005119">
    <property type="entry name" value="LysR_subst-bd"/>
</dbReference>
<dbReference type="AlphaFoldDB" id="A0A853DJH0"/>
<evidence type="ECO:0000313" key="7">
    <source>
        <dbReference type="Proteomes" id="UP000571817"/>
    </source>
</evidence>
<organism evidence="6 7">
    <name type="scientific">Allobranchiibius huperziae</name>
    <dbReference type="NCBI Taxonomy" id="1874116"/>
    <lineage>
        <taxon>Bacteria</taxon>
        <taxon>Bacillati</taxon>
        <taxon>Actinomycetota</taxon>
        <taxon>Actinomycetes</taxon>
        <taxon>Micrococcales</taxon>
        <taxon>Dermacoccaceae</taxon>
        <taxon>Allobranchiibius</taxon>
    </lineage>
</organism>
<dbReference type="InterPro" id="IPR000847">
    <property type="entry name" value="LysR_HTH_N"/>
</dbReference>
<dbReference type="Pfam" id="PF03466">
    <property type="entry name" value="LysR_substrate"/>
    <property type="match status" value="1"/>
</dbReference>
<gene>
    <name evidence="6" type="ORF">HNR15_001874</name>
</gene>
<sequence length="315" mass="33378">MVSLRALECLVAVADSGSITLAAHVLHSSQPAVSHQLATLEREARTPLLRREPRGVKLTPAGRAAVADARRAIDAATSAVRSARAAADAAGGSLRLACAQSLTVSVVAPVIRDWHRRRPKVSISLRESADPDEMLALIDTDQVDVLLVPGPVSPKYTSTPIAKEEIVLTAATSHPFAQQSAVRLEDLESVALVHFATDNGLSAWLDRSSTEAGVRPEIVMRTSVTSAAPQLAAAGLGVAVTPVSAVSAGLPGTVRSFSPRWVRQLVAVSPSHVHPLAERFVANLQTRGVRVPRDVRSQLAPYEAITHTENSSKRE</sequence>
<evidence type="ECO:0000259" key="5">
    <source>
        <dbReference type="PROSITE" id="PS50931"/>
    </source>
</evidence>
<dbReference type="GO" id="GO:0032993">
    <property type="term" value="C:protein-DNA complex"/>
    <property type="evidence" value="ECO:0007669"/>
    <property type="project" value="TreeGrafter"/>
</dbReference>
<dbReference type="Pfam" id="PF00126">
    <property type="entry name" value="HTH_1"/>
    <property type="match status" value="1"/>
</dbReference>
<dbReference type="Gene3D" id="3.40.190.290">
    <property type="match status" value="1"/>
</dbReference>
<dbReference type="GO" id="GO:0003677">
    <property type="term" value="F:DNA binding"/>
    <property type="evidence" value="ECO:0007669"/>
    <property type="project" value="UniProtKB-KW"/>
</dbReference>
<evidence type="ECO:0000256" key="3">
    <source>
        <dbReference type="ARBA" id="ARBA00023125"/>
    </source>
</evidence>
<dbReference type="FunFam" id="1.10.10.10:FF:000001">
    <property type="entry name" value="LysR family transcriptional regulator"/>
    <property type="match status" value="1"/>
</dbReference>
<dbReference type="PROSITE" id="PS50931">
    <property type="entry name" value="HTH_LYSR"/>
    <property type="match status" value="1"/>
</dbReference>
<keyword evidence="7" id="KW-1185">Reference proteome</keyword>
<proteinExistence type="inferred from homology"/>
<name>A0A853DJH0_9MICO</name>
<evidence type="ECO:0000313" key="6">
    <source>
        <dbReference type="EMBL" id="NYJ74911.1"/>
    </source>
</evidence>
<evidence type="ECO:0000256" key="2">
    <source>
        <dbReference type="ARBA" id="ARBA00023015"/>
    </source>
</evidence>
<keyword evidence="3 6" id="KW-0238">DNA-binding</keyword>
<dbReference type="Proteomes" id="UP000571817">
    <property type="component" value="Unassembled WGS sequence"/>
</dbReference>
<comment type="caution">
    <text evidence="6">The sequence shown here is derived from an EMBL/GenBank/DDBJ whole genome shotgun (WGS) entry which is preliminary data.</text>
</comment>
<dbReference type="CDD" id="cd05466">
    <property type="entry name" value="PBP2_LTTR_substrate"/>
    <property type="match status" value="1"/>
</dbReference>
<dbReference type="RefSeq" id="WP_179481171.1">
    <property type="nucleotide sequence ID" value="NZ_JACCFW010000001.1"/>
</dbReference>
<dbReference type="PANTHER" id="PTHR30346:SF29">
    <property type="entry name" value="LYSR SUBSTRATE-BINDING"/>
    <property type="match status" value="1"/>
</dbReference>
<dbReference type="GO" id="GO:0003700">
    <property type="term" value="F:DNA-binding transcription factor activity"/>
    <property type="evidence" value="ECO:0007669"/>
    <property type="project" value="InterPro"/>
</dbReference>
<comment type="similarity">
    <text evidence="1">Belongs to the LysR transcriptional regulatory family.</text>
</comment>
<dbReference type="PRINTS" id="PR00039">
    <property type="entry name" value="HTHLYSR"/>
</dbReference>
<evidence type="ECO:0000256" key="1">
    <source>
        <dbReference type="ARBA" id="ARBA00009437"/>
    </source>
</evidence>
<keyword evidence="2" id="KW-0805">Transcription regulation</keyword>
<dbReference type="InterPro" id="IPR036388">
    <property type="entry name" value="WH-like_DNA-bd_sf"/>
</dbReference>
<dbReference type="SUPFAM" id="SSF46785">
    <property type="entry name" value="Winged helix' DNA-binding domain"/>
    <property type="match status" value="1"/>
</dbReference>
<keyword evidence="4" id="KW-0804">Transcription</keyword>
<feature type="domain" description="HTH lysR-type" evidence="5">
    <location>
        <begin position="2"/>
        <end position="59"/>
    </location>
</feature>
<accession>A0A853DJH0</accession>
<dbReference type="PANTHER" id="PTHR30346">
    <property type="entry name" value="TRANSCRIPTIONAL DUAL REGULATOR HCAR-RELATED"/>
    <property type="match status" value="1"/>
</dbReference>
<reference evidence="6 7" key="1">
    <citation type="submission" date="2020-07" db="EMBL/GenBank/DDBJ databases">
        <title>Sequencing the genomes of 1000 actinobacteria strains.</title>
        <authorList>
            <person name="Klenk H.-P."/>
        </authorList>
    </citation>
    <scope>NUCLEOTIDE SEQUENCE [LARGE SCALE GENOMIC DNA]</scope>
    <source>
        <strain evidence="6 7">DSM 29531</strain>
    </source>
</reference>
<dbReference type="SUPFAM" id="SSF53850">
    <property type="entry name" value="Periplasmic binding protein-like II"/>
    <property type="match status" value="1"/>
</dbReference>
<dbReference type="InterPro" id="IPR036390">
    <property type="entry name" value="WH_DNA-bd_sf"/>
</dbReference>
<evidence type="ECO:0000256" key="4">
    <source>
        <dbReference type="ARBA" id="ARBA00023163"/>
    </source>
</evidence>